<dbReference type="InterPro" id="IPR043519">
    <property type="entry name" value="NT_sf"/>
</dbReference>
<dbReference type="InterPro" id="IPR045865">
    <property type="entry name" value="ACT-like_dom_sf"/>
</dbReference>
<feature type="domain" description="HD" evidence="8">
    <location>
        <begin position="456"/>
        <end position="578"/>
    </location>
</feature>
<evidence type="ECO:0000259" key="8">
    <source>
        <dbReference type="PROSITE" id="PS51831"/>
    </source>
</evidence>
<evidence type="ECO:0000313" key="9">
    <source>
        <dbReference type="EMBL" id="VAW48768.1"/>
    </source>
</evidence>
<keyword evidence="2 9" id="KW-0548">Nucleotidyltransferase</keyword>
<dbReference type="InterPro" id="IPR006674">
    <property type="entry name" value="HD_domain"/>
</dbReference>
<dbReference type="SUPFAM" id="SSF81301">
    <property type="entry name" value="Nucleotidyltransferase"/>
    <property type="match status" value="1"/>
</dbReference>
<organism evidence="9">
    <name type="scientific">hydrothermal vent metagenome</name>
    <dbReference type="NCBI Taxonomy" id="652676"/>
    <lineage>
        <taxon>unclassified sequences</taxon>
        <taxon>metagenomes</taxon>
        <taxon>ecological metagenomes</taxon>
    </lineage>
</organism>
<dbReference type="Pfam" id="PF08335">
    <property type="entry name" value="GlnD_UR_UTase"/>
    <property type="match status" value="1"/>
</dbReference>
<dbReference type="CDD" id="cd05401">
    <property type="entry name" value="NT_GlnE_GlnD_like"/>
    <property type="match status" value="1"/>
</dbReference>
<evidence type="ECO:0000259" key="7">
    <source>
        <dbReference type="PROSITE" id="PS51671"/>
    </source>
</evidence>
<proteinExistence type="inferred from homology"/>
<dbReference type="GO" id="GO:0016787">
    <property type="term" value="F:hydrolase activity"/>
    <property type="evidence" value="ECO:0007669"/>
    <property type="project" value="UniProtKB-KW"/>
</dbReference>
<dbReference type="PANTHER" id="PTHR47320">
    <property type="entry name" value="BIFUNCTIONAL URIDYLYLTRANSFERASE/URIDYLYL-REMOVING ENZYME"/>
    <property type="match status" value="1"/>
</dbReference>
<keyword evidence="3" id="KW-0677">Repeat</keyword>
<evidence type="ECO:0000256" key="3">
    <source>
        <dbReference type="ARBA" id="ARBA00022737"/>
    </source>
</evidence>
<dbReference type="InterPro" id="IPR002934">
    <property type="entry name" value="Polymerase_NTP_transf_dom"/>
</dbReference>
<keyword evidence="5" id="KW-0460">Magnesium</keyword>
<dbReference type="PANTHER" id="PTHR47320:SF1">
    <property type="entry name" value="BIFUNCTIONAL URIDYLYLTRANSFERASE_URIDYLYL-REMOVING ENZYME"/>
    <property type="match status" value="1"/>
</dbReference>
<evidence type="ECO:0000256" key="2">
    <source>
        <dbReference type="ARBA" id="ARBA00022695"/>
    </source>
</evidence>
<dbReference type="NCBIfam" id="TIGR01693">
    <property type="entry name" value="UTase_glnD"/>
    <property type="match status" value="1"/>
</dbReference>
<reference evidence="9" key="1">
    <citation type="submission" date="2018-06" db="EMBL/GenBank/DDBJ databases">
        <authorList>
            <person name="Zhirakovskaya E."/>
        </authorList>
    </citation>
    <scope>NUCLEOTIDE SEQUENCE</scope>
</reference>
<dbReference type="EC" id="2.7.7.59" evidence="9"/>
<dbReference type="Gene3D" id="1.10.3090.10">
    <property type="entry name" value="cca-adding enzyme, domain 2"/>
    <property type="match status" value="1"/>
</dbReference>
<dbReference type="CDD" id="cd04900">
    <property type="entry name" value="ACT_UUR-like_1"/>
    <property type="match status" value="1"/>
</dbReference>
<dbReference type="InterPro" id="IPR003607">
    <property type="entry name" value="HD/PDEase_dom"/>
</dbReference>
<dbReference type="SMART" id="SM00471">
    <property type="entry name" value="HDc"/>
    <property type="match status" value="1"/>
</dbReference>
<protein>
    <submittedName>
        <fullName evidence="9">[Protein-PII] uridylyltransferase / [Protein-PII]-UMP uridylyl-removing enzyme</fullName>
        <ecNumber evidence="9">2.7.7.59</ecNumber>
    </submittedName>
</protein>
<dbReference type="SUPFAM" id="SSF109604">
    <property type="entry name" value="HD-domain/PDEase-like"/>
    <property type="match status" value="1"/>
</dbReference>
<dbReference type="PROSITE" id="PS51671">
    <property type="entry name" value="ACT"/>
    <property type="match status" value="2"/>
</dbReference>
<evidence type="ECO:0000256" key="4">
    <source>
        <dbReference type="ARBA" id="ARBA00022801"/>
    </source>
</evidence>
<dbReference type="HAMAP" id="MF_00277">
    <property type="entry name" value="PII_uridylyl_transf"/>
    <property type="match status" value="1"/>
</dbReference>
<accession>A0A3B0VYR0</accession>
<dbReference type="InterPro" id="IPR010043">
    <property type="entry name" value="UTase/UR"/>
</dbReference>
<sequence length="877" mass="102016">MNAIERDTAPFIQALNCKETAYPETLKRGRTILNTFLNHQFTQYENGIAVSHLIKKRSHFIDQLLKNIWSTYLPLDVASLIAVGGYGREELHPYSDIDLLILCNNIEQHQENLSKFITLLWDLGFDVGSAIRTVKDCFNAGLEDVTTATNMLESRLLTGNATLFEQLQSIWNNNDFWSRKTFFQAKYIEQENRHKRFNDTVYQLEPNIKESPGGLRDIQTIYWVAKRHFNALSINELVQKNFLSAEEFIEIEAAYQHLNRIRFALQHLKKRREDRLQFDLQQSIAESFGYVDTDEKMAVEQFMSSYYRNVHSIVKLNEILLQHFRETLFDDEKSTESINMRFNIVNQQLDIKDPNIFKQNPTTLLEVFIILETRPHITGLRSKTIRAIRDHLYLIDDSFRQDPINIALFIEIFRQPKGVNAAVKRMHGYGILAAYLPIFKKISGLMQFNIFHAYTVDEHTVLVIRNLRRFFINAFTYEFPTAHQIATHLNKPEVLFLAGLFHDIAKGRGGKHEILGAQDALDFAKQHHLANKDQKMLHWLVRNHLIFSGTAQRKDLSDPEVIKQFASLMQDQEHLDYLYLLTVADVCSTSDAVWNDWKNSLFLELYNETSNVLSQAKNIPKDRAKKALKIQEKAKELLAKKGIFPSHYQPFWNSMTHSEFFSRQNAQDVARITQQLHAVQHDQSHIFLQKQKHLGATELLIYMQDRDFLFAHITHALDLLNLTVVEARIFSTSDQMTLVVMYILNRETMSYLDKEHHPKVIQKIQTQLSQTDIENHSHQGATQARRIRCFETPTELIFNTLNEHQTELHITTKDIPGLLSKIGHALKRCNIRLHDAKIHTVGEKAEDVFIISDTHNKAIKDHHLKEQFSAELIDLIE</sequence>
<dbReference type="InterPro" id="IPR013546">
    <property type="entry name" value="PII_UdlTrfase/GS_AdlTrfase"/>
</dbReference>
<dbReference type="PROSITE" id="PS51831">
    <property type="entry name" value="HD"/>
    <property type="match status" value="1"/>
</dbReference>
<dbReference type="SUPFAM" id="SSF55021">
    <property type="entry name" value="ACT-like"/>
    <property type="match status" value="1"/>
</dbReference>
<dbReference type="InterPro" id="IPR002912">
    <property type="entry name" value="ACT_dom"/>
</dbReference>
<keyword evidence="4" id="KW-0378">Hydrolase</keyword>
<dbReference type="Pfam" id="PF01966">
    <property type="entry name" value="HD"/>
    <property type="match status" value="1"/>
</dbReference>
<dbReference type="CDD" id="cd04899">
    <property type="entry name" value="ACT_ACR-UUR-like_2"/>
    <property type="match status" value="1"/>
</dbReference>
<dbReference type="CDD" id="cd00077">
    <property type="entry name" value="HDc"/>
    <property type="match status" value="1"/>
</dbReference>
<feature type="domain" description="ACT" evidence="7">
    <location>
        <begin position="807"/>
        <end position="877"/>
    </location>
</feature>
<name>A0A3B0VYR0_9ZZZZ</name>
<dbReference type="AlphaFoldDB" id="A0A3B0VYR0"/>
<dbReference type="EMBL" id="UOFC01000232">
    <property type="protein sequence ID" value="VAW48768.1"/>
    <property type="molecule type" value="Genomic_DNA"/>
</dbReference>
<feature type="domain" description="ACT" evidence="7">
    <location>
        <begin position="698"/>
        <end position="778"/>
    </location>
</feature>
<evidence type="ECO:0000256" key="6">
    <source>
        <dbReference type="ARBA" id="ARBA00023268"/>
    </source>
</evidence>
<dbReference type="Pfam" id="PF01909">
    <property type="entry name" value="NTP_transf_2"/>
    <property type="match status" value="1"/>
</dbReference>
<evidence type="ECO:0000256" key="1">
    <source>
        <dbReference type="ARBA" id="ARBA00022679"/>
    </source>
</evidence>
<keyword evidence="1 9" id="KW-0808">Transferase</keyword>
<dbReference type="SUPFAM" id="SSF81593">
    <property type="entry name" value="Nucleotidyltransferase substrate binding subunit/domain"/>
    <property type="match status" value="1"/>
</dbReference>
<dbReference type="PIRSF" id="PIRSF006288">
    <property type="entry name" value="PII_uridyltransf"/>
    <property type="match status" value="1"/>
</dbReference>
<gene>
    <name evidence="9" type="ORF">MNBD_GAMMA03-1659</name>
</gene>
<dbReference type="GO" id="GO:0008773">
    <property type="term" value="F:[protein-PII] uridylyltransferase activity"/>
    <property type="evidence" value="ECO:0007669"/>
    <property type="project" value="UniProtKB-EC"/>
</dbReference>
<dbReference type="Gene3D" id="1.20.120.330">
    <property type="entry name" value="Nucleotidyltransferases domain 2"/>
    <property type="match status" value="1"/>
</dbReference>
<evidence type="ECO:0000256" key="5">
    <source>
        <dbReference type="ARBA" id="ARBA00022842"/>
    </source>
</evidence>
<dbReference type="Gene3D" id="3.30.460.10">
    <property type="entry name" value="Beta Polymerase, domain 2"/>
    <property type="match status" value="1"/>
</dbReference>
<keyword evidence="6" id="KW-0511">Multifunctional enzyme</keyword>